<reference evidence="3 4" key="1">
    <citation type="submission" date="2018-05" db="EMBL/GenBank/DDBJ databases">
        <title>Genome sequencing of Flavobacterium sp. HYN0049.</title>
        <authorList>
            <person name="Yi H."/>
            <person name="Baek C."/>
        </authorList>
    </citation>
    <scope>NUCLEOTIDE SEQUENCE [LARGE SCALE GENOMIC DNA]</scope>
    <source>
        <strain evidence="3 4">HYN0049</strain>
    </source>
</reference>
<dbReference type="Gene3D" id="1.10.260.40">
    <property type="entry name" value="lambda repressor-like DNA-binding domains"/>
    <property type="match status" value="1"/>
</dbReference>
<dbReference type="CDD" id="cd00093">
    <property type="entry name" value="HTH_XRE"/>
    <property type="match status" value="1"/>
</dbReference>
<dbReference type="RefSeq" id="WP_108904680.1">
    <property type="nucleotide sequence ID" value="NZ_CP029187.1"/>
</dbReference>
<dbReference type="OrthoDB" id="1034290at2"/>
<feature type="domain" description="HTH cro/C1-type" evidence="2">
    <location>
        <begin position="11"/>
        <end position="66"/>
    </location>
</feature>
<feature type="region of interest" description="Disordered" evidence="1">
    <location>
        <begin position="77"/>
        <end position="102"/>
    </location>
</feature>
<keyword evidence="4" id="KW-1185">Reference proteome</keyword>
<dbReference type="SMART" id="SM00530">
    <property type="entry name" value="HTH_XRE"/>
    <property type="match status" value="1"/>
</dbReference>
<evidence type="ECO:0000256" key="1">
    <source>
        <dbReference type="SAM" id="MobiDB-lite"/>
    </source>
</evidence>
<dbReference type="EMBL" id="CP029187">
    <property type="protein sequence ID" value="AWI26908.1"/>
    <property type="molecule type" value="Genomic_DNA"/>
</dbReference>
<dbReference type="Pfam" id="PF01381">
    <property type="entry name" value="HTH_3"/>
    <property type="match status" value="1"/>
</dbReference>
<evidence type="ECO:0000259" key="2">
    <source>
        <dbReference type="PROSITE" id="PS50943"/>
    </source>
</evidence>
<proteinExistence type="predicted"/>
<dbReference type="InterPro" id="IPR001387">
    <property type="entry name" value="Cro/C1-type_HTH"/>
</dbReference>
<protein>
    <submittedName>
        <fullName evidence="3">Transcriptional regulator</fullName>
    </submittedName>
</protein>
<dbReference type="KEGG" id="fpal:HYN49_13895"/>
<name>A0A2S1SKH5_9FLAO</name>
<accession>A0A2S1SKH5</accession>
<sequence>MLNTDDFIKRLELLMKHYELSASSFADKIGVQRSGISHLLSGRNKPSLDFILKLGEEFPDVNLYWLLKGSGAFLSGDENTPAATGEKNMAEEKIPSPSLPISQTGDIDKIIILYRDGSFMDYRPKSDK</sequence>
<dbReference type="GO" id="GO:0003677">
    <property type="term" value="F:DNA binding"/>
    <property type="evidence" value="ECO:0007669"/>
    <property type="project" value="InterPro"/>
</dbReference>
<evidence type="ECO:0000313" key="3">
    <source>
        <dbReference type="EMBL" id="AWI26908.1"/>
    </source>
</evidence>
<evidence type="ECO:0000313" key="4">
    <source>
        <dbReference type="Proteomes" id="UP000244937"/>
    </source>
</evidence>
<gene>
    <name evidence="3" type="ORF">HYN49_13895</name>
</gene>
<dbReference type="InterPro" id="IPR010982">
    <property type="entry name" value="Lambda_DNA-bd_dom_sf"/>
</dbReference>
<dbReference type="Proteomes" id="UP000244937">
    <property type="component" value="Chromosome"/>
</dbReference>
<dbReference type="PROSITE" id="PS50943">
    <property type="entry name" value="HTH_CROC1"/>
    <property type="match status" value="1"/>
</dbReference>
<organism evidence="3 4">
    <name type="scientific">Flavobacterium pallidum</name>
    <dbReference type="NCBI Taxonomy" id="2172098"/>
    <lineage>
        <taxon>Bacteria</taxon>
        <taxon>Pseudomonadati</taxon>
        <taxon>Bacteroidota</taxon>
        <taxon>Flavobacteriia</taxon>
        <taxon>Flavobacteriales</taxon>
        <taxon>Flavobacteriaceae</taxon>
        <taxon>Flavobacterium</taxon>
    </lineage>
</organism>
<dbReference type="SUPFAM" id="SSF47413">
    <property type="entry name" value="lambda repressor-like DNA-binding domains"/>
    <property type="match status" value="1"/>
</dbReference>
<dbReference type="AlphaFoldDB" id="A0A2S1SKH5"/>